<dbReference type="Pfam" id="PF00085">
    <property type="entry name" value="Thioredoxin"/>
    <property type="match status" value="1"/>
</dbReference>
<dbReference type="InterPro" id="IPR013766">
    <property type="entry name" value="Thioredoxin_domain"/>
</dbReference>
<dbReference type="SUPFAM" id="SSF52833">
    <property type="entry name" value="Thioredoxin-like"/>
    <property type="match status" value="1"/>
</dbReference>
<dbReference type="AlphaFoldDB" id="A0A3S5B083"/>
<sequence>MAAQLPSNVIEKSIEEKLVQVTKVIEEQIDSELNRLDNLEEDEIESIRRKRMQEMKAQAKEREEWIANGHGVYSELPDERAFFDACNKSPSGLLCHFYRDSTFRCKIFDKHLTTLAPKHLECRMVKLNVEKSPFLTQRLDVRIIPTILIMKDGKLIDRIIGFEDLGMKDDFSVEMLEWRLAVGTVINYAGDINCPPDSKAKRSFAGQSTKNVKSIRESSQKYEDDDDDDDNDDW</sequence>
<reference evidence="4" key="1">
    <citation type="submission" date="2018-11" db="EMBL/GenBank/DDBJ databases">
        <authorList>
            <consortium name="Pathogen Informatics"/>
        </authorList>
    </citation>
    <scope>NUCLEOTIDE SEQUENCE</scope>
</reference>
<dbReference type="PANTHER" id="PTHR21148">
    <property type="entry name" value="THIOREDOXIN DOMAIN-CONTAINING PROTEIN 9"/>
    <property type="match status" value="1"/>
</dbReference>
<gene>
    <name evidence="4" type="ORF">PXEA_LOCUS30179</name>
</gene>
<dbReference type="InterPro" id="IPR036249">
    <property type="entry name" value="Thioredoxin-like_sf"/>
</dbReference>
<organism evidence="4 5">
    <name type="scientific">Protopolystoma xenopodis</name>
    <dbReference type="NCBI Taxonomy" id="117903"/>
    <lineage>
        <taxon>Eukaryota</taxon>
        <taxon>Metazoa</taxon>
        <taxon>Spiralia</taxon>
        <taxon>Lophotrochozoa</taxon>
        <taxon>Platyhelminthes</taxon>
        <taxon>Monogenea</taxon>
        <taxon>Polyopisthocotylea</taxon>
        <taxon>Polystomatidea</taxon>
        <taxon>Polystomatidae</taxon>
        <taxon>Protopolystoma</taxon>
    </lineage>
</organism>
<dbReference type="OrthoDB" id="10257948at2759"/>
<dbReference type="Gene3D" id="3.40.30.10">
    <property type="entry name" value="Glutaredoxin"/>
    <property type="match status" value="1"/>
</dbReference>
<evidence type="ECO:0000256" key="1">
    <source>
        <dbReference type="ARBA" id="ARBA00026148"/>
    </source>
</evidence>
<feature type="region of interest" description="Disordered" evidence="2">
    <location>
        <begin position="196"/>
        <end position="234"/>
    </location>
</feature>
<dbReference type="Proteomes" id="UP000784294">
    <property type="component" value="Unassembled WGS sequence"/>
</dbReference>
<comment type="caution">
    <text evidence="4">The sequence shown here is derived from an EMBL/GenBank/DDBJ whole genome shotgun (WGS) entry which is preliminary data.</text>
</comment>
<proteinExistence type="predicted"/>
<evidence type="ECO:0000313" key="5">
    <source>
        <dbReference type="Proteomes" id="UP000784294"/>
    </source>
</evidence>
<accession>A0A3S5B083</accession>
<feature type="compositionally biased region" description="Acidic residues" evidence="2">
    <location>
        <begin position="223"/>
        <end position="234"/>
    </location>
</feature>
<dbReference type="EMBL" id="CAAALY010253042">
    <property type="protein sequence ID" value="VEL36739.1"/>
    <property type="molecule type" value="Genomic_DNA"/>
</dbReference>
<evidence type="ECO:0000259" key="3">
    <source>
        <dbReference type="Pfam" id="PF00085"/>
    </source>
</evidence>
<name>A0A3S5B083_9PLAT</name>
<evidence type="ECO:0000313" key="4">
    <source>
        <dbReference type="EMBL" id="VEL36739.1"/>
    </source>
</evidence>
<protein>
    <recommendedName>
        <fullName evidence="1">Thioredoxin domain-containing protein 9</fullName>
    </recommendedName>
</protein>
<feature type="domain" description="Thioredoxin" evidence="3">
    <location>
        <begin position="80"/>
        <end position="163"/>
    </location>
</feature>
<evidence type="ECO:0000256" key="2">
    <source>
        <dbReference type="SAM" id="MobiDB-lite"/>
    </source>
</evidence>
<keyword evidence="5" id="KW-1185">Reference proteome</keyword>
<dbReference type="CDD" id="cd02989">
    <property type="entry name" value="Phd_like_TxnDC9"/>
    <property type="match status" value="1"/>
</dbReference>